<protein>
    <submittedName>
        <fullName evidence="1">Uncharacterized protein</fullName>
    </submittedName>
</protein>
<accession>A0A7S3Z772</accession>
<gene>
    <name evidence="1" type="ORF">LGLO00237_LOCUS25661</name>
</gene>
<dbReference type="AlphaFoldDB" id="A0A7S3Z772"/>
<reference evidence="1" key="1">
    <citation type="submission" date="2021-01" db="EMBL/GenBank/DDBJ databases">
        <authorList>
            <person name="Corre E."/>
            <person name="Pelletier E."/>
            <person name="Niang G."/>
            <person name="Scheremetjew M."/>
            <person name="Finn R."/>
            <person name="Kale V."/>
            <person name="Holt S."/>
            <person name="Cochrane G."/>
            <person name="Meng A."/>
            <person name="Brown T."/>
            <person name="Cohen L."/>
        </authorList>
    </citation>
    <scope>NUCLEOTIDE SEQUENCE</scope>
    <source>
        <strain evidence="1">CCCM811</strain>
    </source>
</reference>
<proteinExistence type="predicted"/>
<name>A0A7S3Z772_9EUKA</name>
<evidence type="ECO:0000313" key="1">
    <source>
        <dbReference type="EMBL" id="CAE0673925.1"/>
    </source>
</evidence>
<sequence length="181" mass="19801">MPYPTTPPKILIAKMHFAEFVLPPASISRYFVFEEISLSTMEPTKTGTNEPRPTPQISSLAYALGKAMTALEKDKSVSAKAKERVIPMLPIVAESLGALAQAIEAQKLRHDELIKKGGLIPDSARRPIDPLAFIAAYLMRHNPKQPVFPSTARTSSSIGKTGQLATYVRVVTMLESKLRGD</sequence>
<organism evidence="1">
    <name type="scientific">Lotharella globosa</name>
    <dbReference type="NCBI Taxonomy" id="91324"/>
    <lineage>
        <taxon>Eukaryota</taxon>
        <taxon>Sar</taxon>
        <taxon>Rhizaria</taxon>
        <taxon>Cercozoa</taxon>
        <taxon>Chlorarachniophyceae</taxon>
        <taxon>Lotharella</taxon>
    </lineage>
</organism>
<dbReference type="EMBL" id="HBIV01035947">
    <property type="protein sequence ID" value="CAE0673925.1"/>
    <property type="molecule type" value="Transcribed_RNA"/>
</dbReference>